<accession>A0AA35PV63</accession>
<dbReference type="SMART" id="SM00343">
    <property type="entry name" value="ZnF_C2HC"/>
    <property type="match status" value="1"/>
</dbReference>
<dbReference type="InterPro" id="IPR001878">
    <property type="entry name" value="Znf_CCHC"/>
</dbReference>
<organism evidence="3 4">
    <name type="scientific">Podarcis lilfordi</name>
    <name type="common">Lilford's wall lizard</name>
    <dbReference type="NCBI Taxonomy" id="74358"/>
    <lineage>
        <taxon>Eukaryota</taxon>
        <taxon>Metazoa</taxon>
        <taxon>Chordata</taxon>
        <taxon>Craniata</taxon>
        <taxon>Vertebrata</taxon>
        <taxon>Euteleostomi</taxon>
        <taxon>Lepidosauria</taxon>
        <taxon>Squamata</taxon>
        <taxon>Bifurcata</taxon>
        <taxon>Unidentata</taxon>
        <taxon>Episquamata</taxon>
        <taxon>Laterata</taxon>
        <taxon>Lacertibaenia</taxon>
        <taxon>Lacertidae</taxon>
        <taxon>Podarcis</taxon>
    </lineage>
</organism>
<evidence type="ECO:0000256" key="1">
    <source>
        <dbReference type="PROSITE-ProRule" id="PRU00047"/>
    </source>
</evidence>
<gene>
    <name evidence="3" type="ORF">PODLI_1B009606</name>
</gene>
<keyword evidence="1" id="KW-0863">Zinc-finger</keyword>
<keyword evidence="4" id="KW-1185">Reference proteome</keyword>
<keyword evidence="1" id="KW-0479">Metal-binding</keyword>
<dbReference type="GO" id="GO:0003676">
    <property type="term" value="F:nucleic acid binding"/>
    <property type="evidence" value="ECO:0007669"/>
    <property type="project" value="InterPro"/>
</dbReference>
<dbReference type="AlphaFoldDB" id="A0AA35PV63"/>
<dbReference type="PROSITE" id="PS50158">
    <property type="entry name" value="ZF_CCHC"/>
    <property type="match status" value="1"/>
</dbReference>
<evidence type="ECO:0000313" key="4">
    <source>
        <dbReference type="Proteomes" id="UP001178461"/>
    </source>
</evidence>
<dbReference type="Proteomes" id="UP001178461">
    <property type="component" value="Chromosome W"/>
</dbReference>
<evidence type="ECO:0000259" key="2">
    <source>
        <dbReference type="PROSITE" id="PS50158"/>
    </source>
</evidence>
<protein>
    <submittedName>
        <fullName evidence="3">---NA</fullName>
    </submittedName>
</protein>
<proteinExistence type="predicted"/>
<feature type="domain" description="CCHC-type" evidence="2">
    <location>
        <begin position="76"/>
        <end position="91"/>
    </location>
</feature>
<dbReference type="EMBL" id="OX395145">
    <property type="protein sequence ID" value="CAI5799330.1"/>
    <property type="molecule type" value="Genomic_DNA"/>
</dbReference>
<name>A0AA35PV63_9SAUR</name>
<dbReference type="GO" id="GO:0008270">
    <property type="term" value="F:zinc ion binding"/>
    <property type="evidence" value="ECO:0007669"/>
    <property type="project" value="UniProtKB-KW"/>
</dbReference>
<evidence type="ECO:0000313" key="3">
    <source>
        <dbReference type="EMBL" id="CAI5799330.1"/>
    </source>
</evidence>
<reference evidence="3" key="1">
    <citation type="submission" date="2022-12" db="EMBL/GenBank/DDBJ databases">
        <authorList>
            <person name="Alioto T."/>
            <person name="Alioto T."/>
            <person name="Gomez Garrido J."/>
        </authorList>
    </citation>
    <scope>NUCLEOTIDE SEQUENCE</scope>
</reference>
<sequence>MIIEASPLMDVREAGWRLAQLPGWRRFNSGKELSASSASSSNRLVRNVGSISEEKQPKQRARATAGEEAAFAVCCCYRCGSTRHLRKQCPEEVVPESPKQRKQQKKFAKKKQTAQLVMTVVKCSDERRNTWIIDSGSSRHIVVSEVFFAKKVATPWSQVALAGGRKSDMESGGSVLVSCLCTFCVFLC</sequence>
<keyword evidence="1" id="KW-0862">Zinc</keyword>